<evidence type="ECO:0000256" key="1">
    <source>
        <dbReference type="ARBA" id="ARBA00022723"/>
    </source>
</evidence>
<dbReference type="CDD" id="cd16594">
    <property type="entry name" value="RING-HC_TRIM7-like_C-IV"/>
    <property type="match status" value="1"/>
</dbReference>
<feature type="domain" description="RING-type" evidence="5">
    <location>
        <begin position="70"/>
        <end position="111"/>
    </location>
</feature>
<evidence type="ECO:0000313" key="7">
    <source>
        <dbReference type="Proteomes" id="UP000291020"/>
    </source>
</evidence>
<dbReference type="InterPro" id="IPR013083">
    <property type="entry name" value="Znf_RING/FYVE/PHD"/>
</dbReference>
<evidence type="ECO:0000256" key="2">
    <source>
        <dbReference type="ARBA" id="ARBA00022771"/>
    </source>
</evidence>
<reference evidence="7" key="1">
    <citation type="journal article" date="2017" name="PLoS ONE">
        <title>The Agassiz's desert tortoise genome provides a resource for the conservation of a threatened species.</title>
        <authorList>
            <person name="Tollis M."/>
            <person name="DeNardo D.F."/>
            <person name="Cornelius J.A."/>
            <person name="Dolby G.A."/>
            <person name="Edwards T."/>
            <person name="Henen B.T."/>
            <person name="Karl A.E."/>
            <person name="Murphy R.W."/>
            <person name="Kusumi K."/>
        </authorList>
    </citation>
    <scope>NUCLEOTIDE SEQUENCE [LARGE SCALE GENOMIC DNA]</scope>
</reference>
<sequence length="148" mass="16591">QVTTWCRHTCTPRRGSANETDPGRETPNSILCSSARRLKIQSNFVTPFRAGSIARREPCTAERLREEASCPICLECFQEPVSIPCGHNFCRACIRQCWGETDTNFSCPQCRETAQQRNLQPSRELARVIELARELSFQAAKGSGRASV</sequence>
<dbReference type="GO" id="GO:0008270">
    <property type="term" value="F:zinc ion binding"/>
    <property type="evidence" value="ECO:0007669"/>
    <property type="project" value="UniProtKB-KW"/>
</dbReference>
<organism evidence="6 7">
    <name type="scientific">Gopherus agassizii</name>
    <name type="common">Agassiz's desert tortoise</name>
    <dbReference type="NCBI Taxonomy" id="38772"/>
    <lineage>
        <taxon>Eukaryota</taxon>
        <taxon>Metazoa</taxon>
        <taxon>Chordata</taxon>
        <taxon>Craniata</taxon>
        <taxon>Vertebrata</taxon>
        <taxon>Euteleostomi</taxon>
        <taxon>Archelosauria</taxon>
        <taxon>Testudinata</taxon>
        <taxon>Testudines</taxon>
        <taxon>Cryptodira</taxon>
        <taxon>Durocryptodira</taxon>
        <taxon>Testudinoidea</taxon>
        <taxon>Testudinidae</taxon>
        <taxon>Gopherus</taxon>
    </lineage>
</organism>
<dbReference type="STRING" id="38772.ENSGAGP00000027743"/>
<reference evidence="6" key="2">
    <citation type="submission" date="2025-08" db="UniProtKB">
        <authorList>
            <consortium name="Ensembl"/>
        </authorList>
    </citation>
    <scope>IDENTIFICATION</scope>
</reference>
<dbReference type="InterPro" id="IPR017907">
    <property type="entry name" value="Znf_RING_CS"/>
</dbReference>
<dbReference type="Proteomes" id="UP000291020">
    <property type="component" value="Unassembled WGS sequence"/>
</dbReference>
<evidence type="ECO:0000256" key="4">
    <source>
        <dbReference type="PROSITE-ProRule" id="PRU00175"/>
    </source>
</evidence>
<dbReference type="AlphaFoldDB" id="A0A452IIT4"/>
<evidence type="ECO:0000256" key="3">
    <source>
        <dbReference type="ARBA" id="ARBA00022833"/>
    </source>
</evidence>
<dbReference type="InterPro" id="IPR050143">
    <property type="entry name" value="TRIM/RBCC"/>
</dbReference>
<name>A0A452IIT4_9SAUR</name>
<protein>
    <recommendedName>
        <fullName evidence="5">RING-type domain-containing protein</fullName>
    </recommendedName>
</protein>
<keyword evidence="3" id="KW-0862">Zinc</keyword>
<keyword evidence="2 4" id="KW-0863">Zinc-finger</keyword>
<dbReference type="Gene3D" id="3.30.40.10">
    <property type="entry name" value="Zinc/RING finger domain, C3HC4 (zinc finger)"/>
    <property type="match status" value="1"/>
</dbReference>
<dbReference type="Pfam" id="PF15227">
    <property type="entry name" value="zf-C3HC4_4"/>
    <property type="match status" value="1"/>
</dbReference>
<reference evidence="6" key="3">
    <citation type="submission" date="2025-09" db="UniProtKB">
        <authorList>
            <consortium name="Ensembl"/>
        </authorList>
    </citation>
    <scope>IDENTIFICATION</scope>
</reference>
<accession>A0A452IIT4</accession>
<dbReference type="InterPro" id="IPR001841">
    <property type="entry name" value="Znf_RING"/>
</dbReference>
<keyword evidence="1" id="KW-0479">Metal-binding</keyword>
<dbReference type="SMART" id="SM00184">
    <property type="entry name" value="RING"/>
    <property type="match status" value="1"/>
</dbReference>
<keyword evidence="7" id="KW-1185">Reference proteome</keyword>
<dbReference type="Ensembl" id="ENSGAGT00000031516.1">
    <property type="protein sequence ID" value="ENSGAGP00000027743.1"/>
    <property type="gene ID" value="ENSGAGG00000020165.1"/>
</dbReference>
<dbReference type="PROSITE" id="PS00518">
    <property type="entry name" value="ZF_RING_1"/>
    <property type="match status" value="1"/>
</dbReference>
<evidence type="ECO:0000313" key="6">
    <source>
        <dbReference type="Ensembl" id="ENSGAGP00000027743.1"/>
    </source>
</evidence>
<dbReference type="PROSITE" id="PS50089">
    <property type="entry name" value="ZF_RING_2"/>
    <property type="match status" value="1"/>
</dbReference>
<dbReference type="SUPFAM" id="SSF57850">
    <property type="entry name" value="RING/U-box"/>
    <property type="match status" value="1"/>
</dbReference>
<dbReference type="PANTHER" id="PTHR24103">
    <property type="entry name" value="E3 UBIQUITIN-PROTEIN LIGASE TRIM"/>
    <property type="match status" value="1"/>
</dbReference>
<proteinExistence type="predicted"/>
<evidence type="ECO:0000259" key="5">
    <source>
        <dbReference type="PROSITE" id="PS50089"/>
    </source>
</evidence>